<dbReference type="STRING" id="52838.A0A4S8K3P5"/>
<feature type="repeat" description="PPR" evidence="2">
    <location>
        <begin position="459"/>
        <end position="493"/>
    </location>
</feature>
<dbReference type="FunFam" id="1.25.40.10:FF:000678">
    <property type="entry name" value="Pentatricopeptide repeat-containing protein MRL1 chloroplastic"/>
    <property type="match status" value="1"/>
</dbReference>
<dbReference type="EMBL" id="PYDT01000002">
    <property type="protein sequence ID" value="THU69420.1"/>
    <property type="molecule type" value="Genomic_DNA"/>
</dbReference>
<dbReference type="PROSITE" id="PS51375">
    <property type="entry name" value="PPR"/>
    <property type="match status" value="8"/>
</dbReference>
<feature type="repeat" description="PPR" evidence="2">
    <location>
        <begin position="566"/>
        <end position="600"/>
    </location>
</feature>
<feature type="domain" description="PROP1-like PPR" evidence="3">
    <location>
        <begin position="390"/>
        <end position="561"/>
    </location>
</feature>
<dbReference type="AlphaFoldDB" id="A0A4S8K3P5"/>
<feature type="repeat" description="PPR" evidence="2">
    <location>
        <begin position="705"/>
        <end position="739"/>
    </location>
</feature>
<reference evidence="4 5" key="1">
    <citation type="journal article" date="2019" name="Nat. Plants">
        <title>Genome sequencing of Musa balbisiana reveals subgenome evolution and function divergence in polyploid bananas.</title>
        <authorList>
            <person name="Yao X."/>
        </authorList>
    </citation>
    <scope>NUCLEOTIDE SEQUENCE [LARGE SCALE GENOMIC DNA]</scope>
    <source>
        <strain evidence="5">cv. DH-PKW</strain>
        <tissue evidence="4">Leaves</tissue>
    </source>
</reference>
<dbReference type="InterPro" id="IPR053303">
    <property type="entry name" value="Chloroplast_PPR"/>
</dbReference>
<dbReference type="InterPro" id="IPR033443">
    <property type="entry name" value="PROP1-like_PPR_dom"/>
</dbReference>
<dbReference type="FunFam" id="1.25.40.10:FF:000542">
    <property type="entry name" value="Pentatricopeptide repeat-containing protein MRL1, chloroplastic isoform X1"/>
    <property type="match status" value="1"/>
</dbReference>
<gene>
    <name evidence="4" type="ORF">C4D60_Mb08t14220</name>
</gene>
<feature type="domain" description="PROP1-like PPR" evidence="3">
    <location>
        <begin position="570"/>
        <end position="728"/>
    </location>
</feature>
<feature type="repeat" description="PPR" evidence="2">
    <location>
        <begin position="494"/>
        <end position="524"/>
    </location>
</feature>
<feature type="repeat" description="PPR" evidence="2">
    <location>
        <begin position="389"/>
        <end position="423"/>
    </location>
</feature>
<protein>
    <recommendedName>
        <fullName evidence="3">PROP1-like PPR domain-containing protein</fullName>
    </recommendedName>
</protein>
<evidence type="ECO:0000256" key="2">
    <source>
        <dbReference type="PROSITE-ProRule" id="PRU00708"/>
    </source>
</evidence>
<dbReference type="InterPro" id="IPR011990">
    <property type="entry name" value="TPR-like_helical_dom_sf"/>
</dbReference>
<dbReference type="Pfam" id="PF17177">
    <property type="entry name" value="PPR_long"/>
    <property type="match status" value="2"/>
</dbReference>
<feature type="repeat" description="PPR" evidence="2">
    <location>
        <begin position="531"/>
        <end position="565"/>
    </location>
</feature>
<feature type="repeat" description="PPR" evidence="2">
    <location>
        <begin position="636"/>
        <end position="670"/>
    </location>
</feature>
<comment type="caution">
    <text evidence="4">The sequence shown here is derived from an EMBL/GenBank/DDBJ whole genome shotgun (WGS) entry which is preliminary data.</text>
</comment>
<dbReference type="PANTHER" id="PTHR47935:SF1">
    <property type="entry name" value="PENTATRICOPEPTIDE REPEAT-CONTAINING PROTEIN MRL1, CHLOROPLASTIC"/>
    <property type="match status" value="1"/>
</dbReference>
<name>A0A4S8K3P5_MUSBA</name>
<evidence type="ECO:0000256" key="1">
    <source>
        <dbReference type="ARBA" id="ARBA00022737"/>
    </source>
</evidence>
<dbReference type="Proteomes" id="UP000317650">
    <property type="component" value="Chromosome 8"/>
</dbReference>
<feature type="repeat" description="PPR" evidence="2">
    <location>
        <begin position="424"/>
        <end position="458"/>
    </location>
</feature>
<dbReference type="NCBIfam" id="TIGR00756">
    <property type="entry name" value="PPR"/>
    <property type="match status" value="6"/>
</dbReference>
<evidence type="ECO:0000313" key="4">
    <source>
        <dbReference type="EMBL" id="THU69420.1"/>
    </source>
</evidence>
<dbReference type="Gene3D" id="1.25.40.10">
    <property type="entry name" value="Tetratricopeptide repeat domain"/>
    <property type="match status" value="4"/>
</dbReference>
<evidence type="ECO:0000259" key="3">
    <source>
        <dbReference type="Pfam" id="PF17177"/>
    </source>
</evidence>
<keyword evidence="1" id="KW-0677">Repeat</keyword>
<keyword evidence="5" id="KW-1185">Reference proteome</keyword>
<dbReference type="PANTHER" id="PTHR47935">
    <property type="entry name" value="PENTATRICOPEPTIDE REPEAT-CONTAINING PROTEIN MRL1, CHLOROPLASTIC"/>
    <property type="match status" value="1"/>
</dbReference>
<accession>A0A4S8K3P5</accession>
<proteinExistence type="predicted"/>
<evidence type="ECO:0000313" key="5">
    <source>
        <dbReference type="Proteomes" id="UP000317650"/>
    </source>
</evidence>
<sequence length="1014" mass="112321">MDVAFTPKLQSPLCSVSHPFSPGLLPLSTRREFLGCGSHLRPPSGLRSLKRFKKSGLQFHSPRCLSQEFSYEDSVLTAAAVVAAFTAFQFIYLNHKRKRRSESPKFSGLQVSDVTVGSGPCEQDAISRSKEGVAKEFMIGQHKQTMNRGSDIISERPHGFLHLDQAKKKQDLVSQADDLCHITSIGGQKTMLTRDNSQCLKETLACSEEEQLDFRSISCFKGLSAEPLHLILQENNGSCSQLMLDLRYQDALAKGSFLTADPTKQQPPLSCFKEASKREEKVLRNVHEFAKDIGRNMKCKKGDTILSRLPQPKGNFDRSTNDLSSWLRTYNRLLRDGRLAECIDFLESIEKKGLLDMDKVHHMSFLKACKNKKAAKEAFQFCKLIQNPTMSTFNMLLSVCASSQDFEGAFQVMLLIKEAALKPDCKLYTTLISTCAKSGKVDAMFEVFHEMVNAGIEPNANTYGALIDGCARAGQVAKAFGAYGIMRSKKVQPDRVVFNALITACGEVGAVDRAFDVLAEMKAEPKPIDPDHVTVGALIKACSKAGQVERTREVYKMLQEYHITGTPEVYTIAAKSCSQTSDLEFALEIYDDMKRNGVIPDEMFLSTIIDVAGHAGKINAAFKILQEAKSDGIKIGNMSYSSLMGACCNAKDWKKALELYEEIKAIKLLPTVSLLNALITSLCEADQLLKSVEVLDEMKKKVQPNEITYSVLIVACERNGEAELAFTLFGEAKRDRVLPNIIMCRCLTGLCLYSFKKAYSLGEPIVSFNTGRPQVDSKWTSLAIMVYRETIQAGVIPTIEVFSQVLGCLQFPRDSSLRKTFIENLGIGFDASRSSNVSSLLDGFGEYDIRSFSILEEATSLAVIPRATMKDNPVVVDARKLQIHTAEVYLLTILKGLKHRLAAGSRLPNITILLPTERTQIEFSKGDRTISLAGRVGQAVGSLLRRLGLPYQGDESYGKIRINGLALRRWFKPRVSSTSSSGRPAEMIPTTARLAKGIADQQRSIRISKNLYLE</sequence>
<organism evidence="4 5">
    <name type="scientific">Musa balbisiana</name>
    <name type="common">Banana</name>
    <dbReference type="NCBI Taxonomy" id="52838"/>
    <lineage>
        <taxon>Eukaryota</taxon>
        <taxon>Viridiplantae</taxon>
        <taxon>Streptophyta</taxon>
        <taxon>Embryophyta</taxon>
        <taxon>Tracheophyta</taxon>
        <taxon>Spermatophyta</taxon>
        <taxon>Magnoliopsida</taxon>
        <taxon>Liliopsida</taxon>
        <taxon>Zingiberales</taxon>
        <taxon>Musaceae</taxon>
        <taxon>Musa</taxon>
    </lineage>
</organism>
<dbReference type="InterPro" id="IPR002885">
    <property type="entry name" value="PPR_rpt"/>
</dbReference>